<dbReference type="Pfam" id="PF25772">
    <property type="entry name" value="HEAT_RRP12_N"/>
    <property type="match status" value="1"/>
</dbReference>
<evidence type="ECO:0000259" key="4">
    <source>
        <dbReference type="Pfam" id="PF25772"/>
    </source>
</evidence>
<gene>
    <name evidence="5" type="ORF">WN944_024379</name>
</gene>
<protein>
    <recommendedName>
        <fullName evidence="7">Ribosomal RNA-processing protein 12-like conserved domain-containing protein</fullName>
    </recommendedName>
</protein>
<evidence type="ECO:0000259" key="3">
    <source>
        <dbReference type="Pfam" id="PF08161"/>
    </source>
</evidence>
<evidence type="ECO:0000256" key="1">
    <source>
        <dbReference type="ARBA" id="ARBA00007690"/>
    </source>
</evidence>
<dbReference type="EMBL" id="JBCGBO010000024">
    <property type="protein sequence ID" value="KAK9181242.1"/>
    <property type="molecule type" value="Genomic_DNA"/>
</dbReference>
<dbReference type="PANTHER" id="PTHR48412:SF1">
    <property type="entry name" value="ARM REPEAT SUPERFAMILY PROTEIN"/>
    <property type="match status" value="1"/>
</dbReference>
<evidence type="ECO:0000256" key="2">
    <source>
        <dbReference type="SAM" id="MobiDB-lite"/>
    </source>
</evidence>
<sequence>MDQSNELTTETETENEKLQFKADTDICQQLMDRYATSAAPQHRHLVATAAAMRSILTSESLPLIASAYFAAAISSLESATLDSTEVSALLTFLSIAVALVPDQGIAESKASEAVELLVGVLERDGSLGVATVKCVVKCLGVLLVSFCDLEDWGSVKLGFETLLKFSIDKRPKVRRCAQDCLEKVLKSFQSSTVIKAASKLINSLFEKYIPLAITLRTSGTVDGSKDETLLKPDHLEVLYMLNVVNLIVPHLSVKVRLKILSELCKLMTSEFSPLTRHIFKGIEAFVETSRVEVVIPEMENIIVSLASYVSLKKRNPVDTVMTATILLKSCMEKLLNGETRSLWTKNVPLVFGALAGLLTSEASIALQASAFVKELISQLADVKTNEILSFEDGDQENDEARAIKSICAIFEDAIGFDSIPNEHILAVISLLFLKLGEISYIIMKRIVLKLADLLTLASVDMATANHLQHCIGSAVIAMGPERILTLLPISLNADDFTCSNVWLVPILKNHVIGASLGYYMEHIVPLAKTFQRASRIGIAPLLPKKADGVKKSITGQDLQAHAQELWGLLPAFCGYPTDTRQNFRPLAKLLITLIKKDPSMHENIAVALQVLVNQNRNALTSRDDLDESIINEAKDTVLGIRSVSSYTKKAATKNIRVLALCSNDLLKALADLFIDSQHEKCSYLKDAIGCLASITDSSITQNIFSSLLKRFHIVNGEGEFEMLGSHIDNLTDEEHGNPSASEICIQRSVIMELASSLVGGAKGDLVDLIYNFIRHTLEASDEFGHHGAYHTLSKILKEHAWFCSSRYEELIDLLLGVKSPVDVASLGSRFACLHILLVHTLKMSLEEENTKAFLILNEIIVTLKDAKEGPRKAAYDVLLLISSSLRDSSWVNPDAPFYKLVNMILGYLSGSSPHIKSGAVSALSMLVYQDPDICISKPDLVHSLLSLLKGKAAEVIKAVLGFVKVMVSSLLAKDMQNLLADVISEVLPWSTVSRNHFRSKVTVILEIMIRKCGFAAVQSVTPDKYRRFLKTVLENRQNKSGPKEVGTGTETVTSDSPAKWPHRKKRKEMDVLSEVNGSTEHKKRKREKKNNYRSSKPHKATGTGGLKLGNRAGDYNHEKIMMGQLKRSGKTNRSFNEGPKPRRKRKMEQKTNGRNDGTAVYTPASASKFNKHKKFGRK</sequence>
<dbReference type="PANTHER" id="PTHR48412">
    <property type="entry name" value="ARM REPEAT SUPERFAMILY PROTEIN"/>
    <property type="match status" value="1"/>
</dbReference>
<comment type="caution">
    <text evidence="5">The sequence shown here is derived from an EMBL/GenBank/DDBJ whole genome shotgun (WGS) entry which is preliminary data.</text>
</comment>
<feature type="domain" description="RRP12 N-terminal HEAT" evidence="4">
    <location>
        <begin position="14"/>
        <end position="293"/>
    </location>
</feature>
<dbReference type="InterPro" id="IPR011989">
    <property type="entry name" value="ARM-like"/>
</dbReference>
<dbReference type="InterPro" id="IPR016024">
    <property type="entry name" value="ARM-type_fold"/>
</dbReference>
<evidence type="ECO:0000313" key="6">
    <source>
        <dbReference type="Proteomes" id="UP001428341"/>
    </source>
</evidence>
<dbReference type="InterPro" id="IPR057860">
    <property type="entry name" value="HEAT_RRP12_N"/>
</dbReference>
<feature type="domain" description="RRP12 HEAT" evidence="3">
    <location>
        <begin position="362"/>
        <end position="673"/>
    </location>
</feature>
<dbReference type="AlphaFoldDB" id="A0AAP0LNG7"/>
<dbReference type="Proteomes" id="UP001428341">
    <property type="component" value="Unassembled WGS sequence"/>
</dbReference>
<dbReference type="Pfam" id="PF08161">
    <property type="entry name" value="RRP12_HEAT"/>
    <property type="match status" value="1"/>
</dbReference>
<keyword evidence="6" id="KW-1185">Reference proteome</keyword>
<comment type="similarity">
    <text evidence="1">Belongs to the RRP12 family.</text>
</comment>
<accession>A0AAP0LNG7</accession>
<dbReference type="Gene3D" id="1.25.10.10">
    <property type="entry name" value="Leucine-rich Repeat Variant"/>
    <property type="match status" value="1"/>
</dbReference>
<evidence type="ECO:0008006" key="7">
    <source>
        <dbReference type="Google" id="ProtNLM"/>
    </source>
</evidence>
<feature type="region of interest" description="Disordered" evidence="2">
    <location>
        <begin position="1037"/>
        <end position="1178"/>
    </location>
</feature>
<proteinExistence type="inferred from homology"/>
<dbReference type="SUPFAM" id="SSF48371">
    <property type="entry name" value="ARM repeat"/>
    <property type="match status" value="1"/>
</dbReference>
<reference evidence="5 6" key="1">
    <citation type="submission" date="2024-05" db="EMBL/GenBank/DDBJ databases">
        <title>Haplotype-resolved chromosome-level genome assembly of Huyou (Citrus changshanensis).</title>
        <authorList>
            <person name="Miao C."/>
            <person name="Chen W."/>
            <person name="Wu Y."/>
            <person name="Wang L."/>
            <person name="Zhao S."/>
            <person name="Grierson D."/>
            <person name="Xu C."/>
            <person name="Chen K."/>
        </authorList>
    </citation>
    <scope>NUCLEOTIDE SEQUENCE [LARGE SCALE GENOMIC DNA]</scope>
    <source>
        <strain evidence="5">01-14</strain>
        <tissue evidence="5">Leaf</tissue>
    </source>
</reference>
<name>A0AAP0LNG7_9ROSI</name>
<dbReference type="InterPro" id="IPR012978">
    <property type="entry name" value="HEAT_RRP12"/>
</dbReference>
<organism evidence="5 6">
    <name type="scientific">Citrus x changshan-huyou</name>
    <dbReference type="NCBI Taxonomy" id="2935761"/>
    <lineage>
        <taxon>Eukaryota</taxon>
        <taxon>Viridiplantae</taxon>
        <taxon>Streptophyta</taxon>
        <taxon>Embryophyta</taxon>
        <taxon>Tracheophyta</taxon>
        <taxon>Spermatophyta</taxon>
        <taxon>Magnoliopsida</taxon>
        <taxon>eudicotyledons</taxon>
        <taxon>Gunneridae</taxon>
        <taxon>Pentapetalae</taxon>
        <taxon>rosids</taxon>
        <taxon>malvids</taxon>
        <taxon>Sapindales</taxon>
        <taxon>Rutaceae</taxon>
        <taxon>Aurantioideae</taxon>
        <taxon>Citrus</taxon>
    </lineage>
</organism>
<feature type="compositionally biased region" description="Basic residues" evidence="2">
    <location>
        <begin position="1169"/>
        <end position="1178"/>
    </location>
</feature>
<evidence type="ECO:0000313" key="5">
    <source>
        <dbReference type="EMBL" id="KAK9181242.1"/>
    </source>
</evidence>